<dbReference type="SUPFAM" id="SSF89837">
    <property type="entry name" value="Doublecortin (DC)"/>
    <property type="match status" value="1"/>
</dbReference>
<dbReference type="SMART" id="SM00537">
    <property type="entry name" value="DCX"/>
    <property type="match status" value="1"/>
</dbReference>
<feature type="region of interest" description="Disordered" evidence="6">
    <location>
        <begin position="199"/>
        <end position="267"/>
    </location>
</feature>
<protein>
    <recommendedName>
        <fullName evidence="7">Doublecortin domain-containing protein</fullName>
    </recommendedName>
</protein>
<comment type="subcellular location">
    <subcellularLocation>
        <location evidence="1">Cell projection</location>
    </subcellularLocation>
    <subcellularLocation>
        <location evidence="2">Cytoplasm</location>
    </subcellularLocation>
</comment>
<evidence type="ECO:0000313" key="8">
    <source>
        <dbReference type="EMBL" id="KAK9531624.1"/>
    </source>
</evidence>
<evidence type="ECO:0000256" key="5">
    <source>
        <dbReference type="ARBA" id="ARBA00023273"/>
    </source>
</evidence>
<evidence type="ECO:0000259" key="7">
    <source>
        <dbReference type="PROSITE" id="PS50309"/>
    </source>
</evidence>
<dbReference type="PANTHER" id="PTHR23005">
    <property type="entry name" value="RETINITIS PIGMENTOSA 1 PROTEIN"/>
    <property type="match status" value="1"/>
</dbReference>
<feature type="compositionally biased region" description="Polar residues" evidence="6">
    <location>
        <begin position="220"/>
        <end position="239"/>
    </location>
</feature>
<evidence type="ECO:0000256" key="2">
    <source>
        <dbReference type="ARBA" id="ARBA00004496"/>
    </source>
</evidence>
<accession>A0AAW1FDM1</accession>
<dbReference type="GO" id="GO:0035556">
    <property type="term" value="P:intracellular signal transduction"/>
    <property type="evidence" value="ECO:0007669"/>
    <property type="project" value="InterPro"/>
</dbReference>
<dbReference type="PANTHER" id="PTHR23005:SF3">
    <property type="entry name" value="RETINITIS PIGMENTOSA 1-LIKE 1 PROTEIN"/>
    <property type="match status" value="1"/>
</dbReference>
<proteinExistence type="predicted"/>
<organism evidence="8 9">
    <name type="scientific">Zoarces viviparus</name>
    <name type="common">Viviparous eelpout</name>
    <name type="synonym">Blennius viviparus</name>
    <dbReference type="NCBI Taxonomy" id="48416"/>
    <lineage>
        <taxon>Eukaryota</taxon>
        <taxon>Metazoa</taxon>
        <taxon>Chordata</taxon>
        <taxon>Craniata</taxon>
        <taxon>Vertebrata</taxon>
        <taxon>Euteleostomi</taxon>
        <taxon>Actinopterygii</taxon>
        <taxon>Neopterygii</taxon>
        <taxon>Teleostei</taxon>
        <taxon>Neoteleostei</taxon>
        <taxon>Acanthomorphata</taxon>
        <taxon>Eupercaria</taxon>
        <taxon>Perciformes</taxon>
        <taxon>Cottioidei</taxon>
        <taxon>Zoarcales</taxon>
        <taxon>Zoarcidae</taxon>
        <taxon>Zoarcinae</taxon>
        <taxon>Zoarces</taxon>
    </lineage>
</organism>
<dbReference type="Gene3D" id="3.10.20.230">
    <property type="entry name" value="Doublecortin domain"/>
    <property type="match status" value="1"/>
</dbReference>
<keyword evidence="3" id="KW-0963">Cytoplasm</keyword>
<dbReference type="InterPro" id="IPR036572">
    <property type="entry name" value="Doublecortin_dom_sf"/>
</dbReference>
<reference evidence="8 9" key="1">
    <citation type="journal article" date="2024" name="Genome Biol. Evol.">
        <title>Chromosome-level genome assembly of the viviparous eelpout Zoarces viviparus.</title>
        <authorList>
            <person name="Fuhrmann N."/>
            <person name="Brasseur M.V."/>
            <person name="Bakowski C.E."/>
            <person name="Podsiadlowski L."/>
            <person name="Prost S."/>
            <person name="Krehenwinkel H."/>
            <person name="Mayer C."/>
        </authorList>
    </citation>
    <scope>NUCLEOTIDE SEQUENCE [LARGE SCALE GENOMIC DNA]</scope>
    <source>
        <strain evidence="8">NO-MEL_2022_Ind0_liver</strain>
    </source>
</reference>
<dbReference type="Pfam" id="PF03607">
    <property type="entry name" value="DCX"/>
    <property type="match status" value="1"/>
</dbReference>
<keyword evidence="5" id="KW-0966">Cell projection</keyword>
<dbReference type="PROSITE" id="PS50309">
    <property type="entry name" value="DC"/>
    <property type="match status" value="1"/>
</dbReference>
<dbReference type="GO" id="GO:0035082">
    <property type="term" value="P:axoneme assembly"/>
    <property type="evidence" value="ECO:0007669"/>
    <property type="project" value="TreeGrafter"/>
</dbReference>
<sequence length="341" mass="39167">MSSHKRSFQCFNAIGAEGSHKSSLPFKHCTSRLPRIHHHGMVAHHEPLEECCFCSHYRHTQAQEAIQTQVTPLCHTHTPCRHQYVLRGPTRPEENPVAHSGHILHHRYNKTVVLVKNSDPSSRKTIVLHRRSLRSFGLFLEEVSELMQYHIRKLCTLEGRKIDSVQSLMQCPSVLVCVGREPSHQSIVENFYATSDDKLPSVKSRSSGCNEEHGGLPTKKSATNQQPETDRSTTQSVPSDKSLPDGTDSPDNVDSCSHTGDGMRDDEIEKQDWMVQLRKIYLIMRNMQRELQAMYQSDQQNQQSQMFLQHQEDPKFLKFLWKMGLTILRIESLKGRVKEEH</sequence>
<dbReference type="GO" id="GO:0005930">
    <property type="term" value="C:axoneme"/>
    <property type="evidence" value="ECO:0007669"/>
    <property type="project" value="TreeGrafter"/>
</dbReference>
<dbReference type="InterPro" id="IPR003533">
    <property type="entry name" value="Doublecortin_dom"/>
</dbReference>
<keyword evidence="4" id="KW-0677">Repeat</keyword>
<feature type="compositionally biased region" description="Polar residues" evidence="6">
    <location>
        <begin position="249"/>
        <end position="258"/>
    </location>
</feature>
<name>A0AAW1FDM1_ZOAVI</name>
<evidence type="ECO:0000256" key="3">
    <source>
        <dbReference type="ARBA" id="ARBA00022490"/>
    </source>
</evidence>
<gene>
    <name evidence="8" type="ORF">VZT92_011039</name>
</gene>
<evidence type="ECO:0000256" key="1">
    <source>
        <dbReference type="ARBA" id="ARBA00004316"/>
    </source>
</evidence>
<evidence type="ECO:0000313" key="9">
    <source>
        <dbReference type="Proteomes" id="UP001488805"/>
    </source>
</evidence>
<comment type="caution">
    <text evidence="8">The sequence shown here is derived from an EMBL/GenBank/DDBJ whole genome shotgun (WGS) entry which is preliminary data.</text>
</comment>
<evidence type="ECO:0000256" key="6">
    <source>
        <dbReference type="SAM" id="MobiDB-lite"/>
    </source>
</evidence>
<dbReference type="EMBL" id="JBCEZU010000089">
    <property type="protein sequence ID" value="KAK9531624.1"/>
    <property type="molecule type" value="Genomic_DNA"/>
</dbReference>
<dbReference type="AlphaFoldDB" id="A0AAW1FDM1"/>
<dbReference type="GO" id="GO:0060041">
    <property type="term" value="P:retina development in camera-type eye"/>
    <property type="evidence" value="ECO:0007669"/>
    <property type="project" value="TreeGrafter"/>
</dbReference>
<evidence type="ECO:0000256" key="4">
    <source>
        <dbReference type="ARBA" id="ARBA00022737"/>
    </source>
</evidence>
<feature type="domain" description="Doublecortin" evidence="7">
    <location>
        <begin position="110"/>
        <end position="182"/>
    </location>
</feature>
<dbReference type="GO" id="GO:0042461">
    <property type="term" value="P:photoreceptor cell development"/>
    <property type="evidence" value="ECO:0007669"/>
    <property type="project" value="TreeGrafter"/>
</dbReference>
<keyword evidence="9" id="KW-1185">Reference proteome</keyword>
<dbReference type="Proteomes" id="UP001488805">
    <property type="component" value="Unassembled WGS sequence"/>
</dbReference>